<keyword evidence="4" id="KW-1185">Reference proteome</keyword>
<dbReference type="RefSeq" id="WP_379658532.1">
    <property type="nucleotide sequence ID" value="NZ_JBHTIV010000013.1"/>
</dbReference>
<dbReference type="Pfam" id="PF00128">
    <property type="entry name" value="Alpha-amylase"/>
    <property type="match status" value="1"/>
</dbReference>
<dbReference type="PROSITE" id="PS51257">
    <property type="entry name" value="PROKAR_LIPOPROTEIN"/>
    <property type="match status" value="1"/>
</dbReference>
<keyword evidence="1" id="KW-0732">Signal</keyword>
<dbReference type="Gene3D" id="2.60.40.1180">
    <property type="entry name" value="Golgi alpha-mannosidase II"/>
    <property type="match status" value="1"/>
</dbReference>
<dbReference type="Gene3D" id="3.20.20.80">
    <property type="entry name" value="Glycosidases"/>
    <property type="match status" value="1"/>
</dbReference>
<dbReference type="Proteomes" id="UP001597049">
    <property type="component" value="Unassembled WGS sequence"/>
</dbReference>
<dbReference type="SUPFAM" id="SSF51445">
    <property type="entry name" value="(Trans)glycosidases"/>
    <property type="match status" value="1"/>
</dbReference>
<protein>
    <submittedName>
        <fullName evidence="3">Alpha-amylase family glycosyl hydrolase</fullName>
    </submittedName>
</protein>
<dbReference type="GO" id="GO:0016787">
    <property type="term" value="F:hydrolase activity"/>
    <property type="evidence" value="ECO:0007669"/>
    <property type="project" value="UniProtKB-KW"/>
</dbReference>
<dbReference type="InterPro" id="IPR013780">
    <property type="entry name" value="Glyco_hydro_b"/>
</dbReference>
<evidence type="ECO:0000256" key="1">
    <source>
        <dbReference type="SAM" id="SignalP"/>
    </source>
</evidence>
<feature type="chain" id="PRO_5046125674" evidence="1">
    <location>
        <begin position="20"/>
        <end position="479"/>
    </location>
</feature>
<keyword evidence="3" id="KW-0378">Hydrolase</keyword>
<dbReference type="SMART" id="SM00642">
    <property type="entry name" value="Aamy"/>
    <property type="match status" value="1"/>
</dbReference>
<dbReference type="InterPro" id="IPR017853">
    <property type="entry name" value="GH"/>
</dbReference>
<accession>A0ABW3GRM9</accession>
<dbReference type="PANTHER" id="PTHR47786">
    <property type="entry name" value="ALPHA-1,4-GLUCAN:MALTOSE-1-PHOSPHATE MALTOSYLTRANSFERASE"/>
    <property type="match status" value="1"/>
</dbReference>
<proteinExistence type="predicted"/>
<evidence type="ECO:0000313" key="4">
    <source>
        <dbReference type="Proteomes" id="UP001597049"/>
    </source>
</evidence>
<feature type="signal peptide" evidence="1">
    <location>
        <begin position="1"/>
        <end position="19"/>
    </location>
</feature>
<sequence length="479" mass="55842">MRHIKFLSLVISLSFLVAACNQKSKEDKKDSTDDFEPITNEVLESSVIYEANIRQYSPEGTFDEFTKDIPELKELGVKVIWLMPVYPISMKNRKATPDLSIEDIEDPEEKKKYLGSYYAISDYTAINPEFGSMDDFDELVKTAHDNGMYVILDWVANHTGWDHKWIEEHPEYYHKDNEGNVTDPINPDTGESWGWTDVAHLNYENDSLWTAMKDEMVYWVKEKNIDGFRADVAGNVTTEFWNYVVPKLKEEKPVFMLAESEDKDLFYEAFDMGYNWEGHHLMNEIAKGEMSVKDWDAYMAKIDTTYQKDDYLMNFITNHDENSWNGTVEERMGDASETMLAFTYALPGMPLIYSGQEYGMDKRLKFFEKDSIPKVKGKLWDVHVKLGELKNTNKTLHGAKKAASYKRLSTSNDEKVIAFERSKNGETLIYLANFTDESQEFQTSFYGRYKDYMTSEPLELKTDQIHNFKPWEYKILISE</sequence>
<organism evidence="3 4">
    <name type="scientific">Psychroflexus salinarum</name>
    <dbReference type="NCBI Taxonomy" id="546024"/>
    <lineage>
        <taxon>Bacteria</taxon>
        <taxon>Pseudomonadati</taxon>
        <taxon>Bacteroidota</taxon>
        <taxon>Flavobacteriia</taxon>
        <taxon>Flavobacteriales</taxon>
        <taxon>Flavobacteriaceae</taxon>
        <taxon>Psychroflexus</taxon>
    </lineage>
</organism>
<dbReference type="InterPro" id="IPR006047">
    <property type="entry name" value="GH13_cat_dom"/>
</dbReference>
<dbReference type="CDD" id="cd11313">
    <property type="entry name" value="AmyAc_arch_bac_AmyA"/>
    <property type="match status" value="1"/>
</dbReference>
<comment type="caution">
    <text evidence="3">The sequence shown here is derived from an EMBL/GenBank/DDBJ whole genome shotgun (WGS) entry which is preliminary data.</text>
</comment>
<evidence type="ECO:0000259" key="2">
    <source>
        <dbReference type="SMART" id="SM00642"/>
    </source>
</evidence>
<feature type="domain" description="Glycosyl hydrolase family 13 catalytic" evidence="2">
    <location>
        <begin position="41"/>
        <end position="390"/>
    </location>
</feature>
<gene>
    <name evidence="3" type="ORF">ACFQ0R_11530</name>
</gene>
<dbReference type="SUPFAM" id="SSF51011">
    <property type="entry name" value="Glycosyl hydrolase domain"/>
    <property type="match status" value="1"/>
</dbReference>
<evidence type="ECO:0000313" key="3">
    <source>
        <dbReference type="EMBL" id="MFD0933228.1"/>
    </source>
</evidence>
<reference evidence="4" key="1">
    <citation type="journal article" date="2019" name="Int. J. Syst. Evol. Microbiol.">
        <title>The Global Catalogue of Microorganisms (GCM) 10K type strain sequencing project: providing services to taxonomists for standard genome sequencing and annotation.</title>
        <authorList>
            <consortium name="The Broad Institute Genomics Platform"/>
            <consortium name="The Broad Institute Genome Sequencing Center for Infectious Disease"/>
            <person name="Wu L."/>
            <person name="Ma J."/>
        </authorList>
    </citation>
    <scope>NUCLEOTIDE SEQUENCE [LARGE SCALE GENOMIC DNA]</scope>
    <source>
        <strain evidence="4">CCUG 56752</strain>
    </source>
</reference>
<name>A0ABW3GRM9_9FLAO</name>
<dbReference type="PANTHER" id="PTHR47786:SF2">
    <property type="entry name" value="GLYCOSYL HYDROLASE FAMILY 13 CATALYTIC DOMAIN-CONTAINING PROTEIN"/>
    <property type="match status" value="1"/>
</dbReference>
<dbReference type="EMBL" id="JBHTIV010000013">
    <property type="protein sequence ID" value="MFD0933228.1"/>
    <property type="molecule type" value="Genomic_DNA"/>
</dbReference>